<dbReference type="Proteomes" id="UP001145072">
    <property type="component" value="Unassembled WGS sequence"/>
</dbReference>
<dbReference type="EMBL" id="JAMQJZ010000003">
    <property type="protein sequence ID" value="MDC3419819.1"/>
    <property type="molecule type" value="Genomic_DNA"/>
</dbReference>
<feature type="transmembrane region" description="Helical" evidence="1">
    <location>
        <begin position="253"/>
        <end position="271"/>
    </location>
</feature>
<keyword evidence="1" id="KW-0812">Transmembrane</keyword>
<sequence>MIRSNTLINYAFYSLVFLCFLIIYTVDGINSDFKVLFTNLLIGLVSLFFMFNGDRYNFSLNKMFMLFSFFFFAIAPALQYQYGVVLWSGPSFSDEDYYYLNVVILCILFIYQGLYHLFRKLQASKFETTVVKILNEKRKLIGNRLLILSLISLVITLYFYNFNLTNLLFRAGDTGRVAVNQTISLIFANFLLPIPVICLVFFKKYELNNRLLEFSLLAIVLISNFPTSKARFYIAAMYIPLLILYFKQLNKKYMLLNKILIFGFLIVFPFLDQARKYNNFSDFKFSLDFHMFLQGHFDSFQMFMRAIDSNIITYGQQLLTAIFFFVPRAIWPEKSIGSGYLVSHNVGLSFDNISMNYFGEGYVNFGYLGILIFTLILAFVTAKLDKMYWLKLEKNSSLSVFYLFLLGLLFFILRGDLLSSFAYTMGICASVFFVHTIALKKSKE</sequence>
<reference evidence="2" key="1">
    <citation type="submission" date="2022-06" db="EMBL/GenBank/DDBJ databases">
        <title>Aquibacillus sp. a new bacterium isolated from soil saline samples.</title>
        <authorList>
            <person name="Galisteo C."/>
            <person name="De La Haba R."/>
            <person name="Sanchez-Porro C."/>
            <person name="Ventosa A."/>
        </authorList>
    </citation>
    <scope>NUCLEOTIDE SEQUENCE</scope>
    <source>
        <strain evidence="2">JCM 12387</strain>
    </source>
</reference>
<feature type="transmembrane region" description="Helical" evidence="1">
    <location>
        <begin position="33"/>
        <end position="51"/>
    </location>
</feature>
<feature type="transmembrane region" description="Helical" evidence="1">
    <location>
        <begin position="311"/>
        <end position="331"/>
    </location>
</feature>
<gene>
    <name evidence="2" type="ORF">NC661_05485</name>
</gene>
<evidence type="ECO:0000256" key="1">
    <source>
        <dbReference type="SAM" id="Phobius"/>
    </source>
</evidence>
<evidence type="ECO:0000313" key="2">
    <source>
        <dbReference type="EMBL" id="MDC3419819.1"/>
    </source>
</evidence>
<accession>A0A9X3WM13</accession>
<feature type="transmembrane region" description="Helical" evidence="1">
    <location>
        <begin position="396"/>
        <end position="414"/>
    </location>
</feature>
<keyword evidence="1" id="KW-1133">Transmembrane helix</keyword>
<name>A0A9X3WM13_9BACI</name>
<evidence type="ECO:0000313" key="3">
    <source>
        <dbReference type="Proteomes" id="UP001145072"/>
    </source>
</evidence>
<feature type="transmembrane region" description="Helical" evidence="1">
    <location>
        <begin position="145"/>
        <end position="162"/>
    </location>
</feature>
<comment type="caution">
    <text evidence="2">The sequence shown here is derived from an EMBL/GenBank/DDBJ whole genome shotgun (WGS) entry which is preliminary data.</text>
</comment>
<feature type="transmembrane region" description="Helical" evidence="1">
    <location>
        <begin position="182"/>
        <end position="202"/>
    </location>
</feature>
<feature type="transmembrane region" description="Helical" evidence="1">
    <location>
        <begin position="420"/>
        <end position="439"/>
    </location>
</feature>
<organism evidence="2 3">
    <name type="scientific">Aquibacillus koreensis</name>
    <dbReference type="NCBI Taxonomy" id="279446"/>
    <lineage>
        <taxon>Bacteria</taxon>
        <taxon>Bacillati</taxon>
        <taxon>Bacillota</taxon>
        <taxon>Bacilli</taxon>
        <taxon>Bacillales</taxon>
        <taxon>Bacillaceae</taxon>
        <taxon>Aquibacillus</taxon>
    </lineage>
</organism>
<dbReference type="AlphaFoldDB" id="A0A9X3WM13"/>
<proteinExistence type="predicted"/>
<dbReference type="RefSeq" id="WP_259866478.1">
    <property type="nucleotide sequence ID" value="NZ_JAOALK010000009.1"/>
</dbReference>
<dbReference type="NCBIfam" id="TIGR04370">
    <property type="entry name" value="glyco_rpt_poly"/>
    <property type="match status" value="1"/>
</dbReference>
<protein>
    <submittedName>
        <fullName evidence="2">Oligosaccharide repeat unit polymerase</fullName>
    </submittedName>
</protein>
<feature type="transmembrane region" description="Helical" evidence="1">
    <location>
        <begin position="97"/>
        <end position="118"/>
    </location>
</feature>
<feature type="transmembrane region" description="Helical" evidence="1">
    <location>
        <begin position="365"/>
        <end position="384"/>
    </location>
</feature>
<keyword evidence="3" id="KW-1185">Reference proteome</keyword>
<keyword evidence="1" id="KW-0472">Membrane</keyword>
<feature type="transmembrane region" description="Helical" evidence="1">
    <location>
        <begin position="7"/>
        <end position="27"/>
    </location>
</feature>
<feature type="transmembrane region" description="Helical" evidence="1">
    <location>
        <begin position="63"/>
        <end position="82"/>
    </location>
</feature>